<evidence type="ECO:0000313" key="2">
    <source>
        <dbReference type="EMBL" id="RCK81509.1"/>
    </source>
</evidence>
<reference evidence="2 3" key="1">
    <citation type="submission" date="2018-05" db="EMBL/GenBank/DDBJ databases">
        <title>A metagenomic window into the 2 km-deep terrestrial subsurface aquifer revealed taxonomically and functionally diverse microbial community comprising novel uncultured bacterial lineages.</title>
        <authorList>
            <person name="Kadnikov V.V."/>
            <person name="Mardanov A.V."/>
            <person name="Beletsky A.V."/>
            <person name="Banks D."/>
            <person name="Pimenov N.V."/>
            <person name="Frank Y.A."/>
            <person name="Karnachuk O.V."/>
            <person name="Ravin N.V."/>
        </authorList>
    </citation>
    <scope>NUCLEOTIDE SEQUENCE [LARGE SCALE GENOMIC DNA]</scope>
    <source>
        <strain evidence="2">BY5</strain>
    </source>
</reference>
<accession>A0A367ZUW6</accession>
<dbReference type="InterPro" id="IPR002645">
    <property type="entry name" value="STAS_dom"/>
</dbReference>
<dbReference type="Proteomes" id="UP000252355">
    <property type="component" value="Unassembled WGS sequence"/>
</dbReference>
<dbReference type="Gene3D" id="3.30.750.24">
    <property type="entry name" value="STAS domain"/>
    <property type="match status" value="1"/>
</dbReference>
<gene>
    <name evidence="2" type="ORF">OZSIB_0643</name>
</gene>
<sequence>MNKPVECHIRVDPPWLMINPVGYFAEALGKKLTESVKAVNLQGLKYVIFDFSEAPVVNSNGLAALIDICENLQDTHHLEIGFCKMSNLVLEAFQIAGMNQVGTLFATVEEAKAYFGS</sequence>
<evidence type="ECO:0000259" key="1">
    <source>
        <dbReference type="PROSITE" id="PS50801"/>
    </source>
</evidence>
<evidence type="ECO:0000313" key="3">
    <source>
        <dbReference type="Proteomes" id="UP000252355"/>
    </source>
</evidence>
<dbReference type="CDD" id="cd07043">
    <property type="entry name" value="STAS_anti-anti-sigma_factors"/>
    <property type="match status" value="1"/>
</dbReference>
<dbReference type="PROSITE" id="PS50801">
    <property type="entry name" value="STAS"/>
    <property type="match status" value="1"/>
</dbReference>
<name>A0A367ZUW6_9BACT</name>
<organism evidence="2 3">
    <name type="scientific">Candidatus Ozemobacter sibiricus</name>
    <dbReference type="NCBI Taxonomy" id="2268124"/>
    <lineage>
        <taxon>Bacteria</taxon>
        <taxon>Candidatus Ozemobacteria</taxon>
        <taxon>Candidatus Ozemobacterales</taxon>
        <taxon>Candidatus Ozemobacteraceae</taxon>
        <taxon>Candidatus Ozemobacter</taxon>
    </lineage>
</organism>
<dbReference type="SUPFAM" id="SSF52091">
    <property type="entry name" value="SpoIIaa-like"/>
    <property type="match status" value="1"/>
</dbReference>
<proteinExistence type="predicted"/>
<dbReference type="EMBL" id="QOQW01000001">
    <property type="protein sequence ID" value="RCK81509.1"/>
    <property type="molecule type" value="Genomic_DNA"/>
</dbReference>
<dbReference type="Pfam" id="PF01740">
    <property type="entry name" value="STAS"/>
    <property type="match status" value="1"/>
</dbReference>
<protein>
    <recommendedName>
        <fullName evidence="1">STAS domain-containing protein</fullName>
    </recommendedName>
</protein>
<comment type="caution">
    <text evidence="2">The sequence shown here is derived from an EMBL/GenBank/DDBJ whole genome shotgun (WGS) entry which is preliminary data.</text>
</comment>
<dbReference type="AlphaFoldDB" id="A0A367ZUW6"/>
<feature type="domain" description="STAS" evidence="1">
    <location>
        <begin position="25"/>
        <end position="115"/>
    </location>
</feature>
<dbReference type="InterPro" id="IPR036513">
    <property type="entry name" value="STAS_dom_sf"/>
</dbReference>